<accession>A0A840ZPJ6</accession>
<reference evidence="1 2" key="1">
    <citation type="submission" date="2020-08" db="EMBL/GenBank/DDBJ databases">
        <title>Genomic Encyclopedia of Type Strains, Phase IV (KMG-IV): sequencing the most valuable type-strain genomes for metagenomic binning, comparative biology and taxonomic classification.</title>
        <authorList>
            <person name="Goeker M."/>
        </authorList>
    </citation>
    <scope>NUCLEOTIDE SEQUENCE [LARGE SCALE GENOMIC DNA]</scope>
    <source>
        <strain evidence="1 2">DSM 2163</strain>
    </source>
</reference>
<proteinExistence type="predicted"/>
<gene>
    <name evidence="1" type="ORF">HNR00_003524</name>
</gene>
<keyword evidence="2" id="KW-1185">Reference proteome</keyword>
<dbReference type="EMBL" id="JACHOP010000017">
    <property type="protein sequence ID" value="MBB5758797.1"/>
    <property type="molecule type" value="Genomic_DNA"/>
</dbReference>
<evidence type="ECO:0000313" key="1">
    <source>
        <dbReference type="EMBL" id="MBB5758797.1"/>
    </source>
</evidence>
<dbReference type="RefSeq" id="WP_183571553.1">
    <property type="nucleotide sequence ID" value="NZ_JACHOP010000017.1"/>
</dbReference>
<comment type="caution">
    <text evidence="1">The sequence shown here is derived from an EMBL/GenBank/DDBJ whole genome shotgun (WGS) entry which is preliminary data.</text>
</comment>
<dbReference type="Proteomes" id="UP000583454">
    <property type="component" value="Unassembled WGS sequence"/>
</dbReference>
<organism evidence="1 2">
    <name type="scientific">Methylorubrum rhodinum</name>
    <dbReference type="NCBI Taxonomy" id="29428"/>
    <lineage>
        <taxon>Bacteria</taxon>
        <taxon>Pseudomonadati</taxon>
        <taxon>Pseudomonadota</taxon>
        <taxon>Alphaproteobacteria</taxon>
        <taxon>Hyphomicrobiales</taxon>
        <taxon>Methylobacteriaceae</taxon>
        <taxon>Methylorubrum</taxon>
    </lineage>
</organism>
<sequence>MTTPTGDAGVTRTESLKALILRVQAAKEADRALDEAIMAAFYVRDRRHIGARDYYTNERVTEDVWADPRTDRFVTNQVFEFTAEPRHHERLVGFLPGDCWQISTRSPDPTTSGFSSRAWAKIAPCLGNAEGQMVGARDCMAPTVALALTAAALMIHVSALIARSEEADHAE</sequence>
<dbReference type="AlphaFoldDB" id="A0A840ZPJ6"/>
<protein>
    <submittedName>
        <fullName evidence="1">Uncharacterized protein</fullName>
    </submittedName>
</protein>
<name>A0A840ZPJ6_9HYPH</name>
<evidence type="ECO:0000313" key="2">
    <source>
        <dbReference type="Proteomes" id="UP000583454"/>
    </source>
</evidence>